<reference evidence="1 2" key="1">
    <citation type="journal article" date="2023" name="Science">
        <title>Complex scaffold remodeling in plant triterpene biosynthesis.</title>
        <authorList>
            <person name="De La Pena R."/>
            <person name="Hodgson H."/>
            <person name="Liu J.C."/>
            <person name="Stephenson M.J."/>
            <person name="Martin A.C."/>
            <person name="Owen C."/>
            <person name="Harkess A."/>
            <person name="Leebens-Mack J."/>
            <person name="Jimenez L.E."/>
            <person name="Osbourn A."/>
            <person name="Sattely E.S."/>
        </authorList>
    </citation>
    <scope>NUCLEOTIDE SEQUENCE [LARGE SCALE GENOMIC DNA]</scope>
    <source>
        <strain evidence="2">cv. JPN11</strain>
        <tissue evidence="1">Leaf</tissue>
    </source>
</reference>
<proteinExistence type="predicted"/>
<name>A0ACC1YKP5_MELAZ</name>
<gene>
    <name evidence="1" type="ORF">OWV82_003054</name>
</gene>
<keyword evidence="2" id="KW-1185">Reference proteome</keyword>
<organism evidence="1 2">
    <name type="scientific">Melia azedarach</name>
    <name type="common">Chinaberry tree</name>
    <dbReference type="NCBI Taxonomy" id="155640"/>
    <lineage>
        <taxon>Eukaryota</taxon>
        <taxon>Viridiplantae</taxon>
        <taxon>Streptophyta</taxon>
        <taxon>Embryophyta</taxon>
        <taxon>Tracheophyta</taxon>
        <taxon>Spermatophyta</taxon>
        <taxon>Magnoliopsida</taxon>
        <taxon>eudicotyledons</taxon>
        <taxon>Gunneridae</taxon>
        <taxon>Pentapetalae</taxon>
        <taxon>rosids</taxon>
        <taxon>malvids</taxon>
        <taxon>Sapindales</taxon>
        <taxon>Meliaceae</taxon>
        <taxon>Melia</taxon>
    </lineage>
</organism>
<accession>A0ACC1YKP5</accession>
<dbReference type="Proteomes" id="UP001164539">
    <property type="component" value="Chromosome 2"/>
</dbReference>
<evidence type="ECO:0000313" key="1">
    <source>
        <dbReference type="EMBL" id="KAJ4724017.1"/>
    </source>
</evidence>
<protein>
    <submittedName>
        <fullName evidence="1">Protein LOW PSII ACCUMULATION 1, chloroplastic</fullName>
    </submittedName>
</protein>
<comment type="caution">
    <text evidence="1">The sequence shown here is derived from an EMBL/GenBank/DDBJ whole genome shotgun (WGS) entry which is preliminary data.</text>
</comment>
<dbReference type="EMBL" id="CM051395">
    <property type="protein sequence ID" value="KAJ4724017.1"/>
    <property type="molecule type" value="Genomic_DNA"/>
</dbReference>
<evidence type="ECO:0000313" key="2">
    <source>
        <dbReference type="Proteomes" id="UP001164539"/>
    </source>
</evidence>
<sequence length="341" mass="38077">MSLAPSSHASLYSSPPLPRTFQASKQNPLLFSQNNQLFARKISFFSNSGCSCNTILGKPLVFLVKASETEAQTSKAENEGEGGEGKGEEQYEVYEVEIEQPYGLKFAKGRDGGTYIDAIAPGGSADKTGKFQVGDKVLATSAVFGTEIWPAAEYGRTMYTIRQRVGPLLMKMEKRYGKMEQAGELTEKEIIRIERNSGVISNRVREIQMQNYLRKKEQKERRVKDLREGLQLYRAGKCEEALEKFESVLGSKPSPEEASVASYNVACCYSKLNQVKAGLSALEEALKAGYEDFKRIRTDPDLANLRTSEEFDVLLKRFDESFINENAINAIKSLFGFSDKK</sequence>